<evidence type="ECO:0000256" key="1">
    <source>
        <dbReference type="ARBA" id="ARBA00004571"/>
    </source>
</evidence>
<evidence type="ECO:0000256" key="3">
    <source>
        <dbReference type="ARBA" id="ARBA00022452"/>
    </source>
</evidence>
<keyword evidence="7 11" id="KW-0798">TonB box</keyword>
<evidence type="ECO:0000256" key="10">
    <source>
        <dbReference type="PROSITE-ProRule" id="PRU01360"/>
    </source>
</evidence>
<feature type="signal peptide" evidence="12">
    <location>
        <begin position="1"/>
        <end position="20"/>
    </location>
</feature>
<dbReference type="InterPro" id="IPR039426">
    <property type="entry name" value="TonB-dep_rcpt-like"/>
</dbReference>
<evidence type="ECO:0000256" key="5">
    <source>
        <dbReference type="ARBA" id="ARBA00022692"/>
    </source>
</evidence>
<reference evidence="14 15" key="1">
    <citation type="journal article" date="2013" name="Genome Announc.">
        <title>Draft Genome Sequence of Sphingobium lactosutens Strain DS20T, Isolated from a Hexachlorocyclohexane Dumpsite.</title>
        <authorList>
            <person name="Kumar R."/>
            <person name="Dwivedi V."/>
            <person name="Negi V."/>
            <person name="Khurana J.P."/>
            <person name="Lal R."/>
        </authorList>
    </citation>
    <scope>NUCLEOTIDE SEQUENCE [LARGE SCALE GENOMIC DNA]</scope>
    <source>
        <strain evidence="14 15">DS20</strain>
    </source>
</reference>
<evidence type="ECO:0000256" key="12">
    <source>
        <dbReference type="SAM" id="SignalP"/>
    </source>
</evidence>
<sequence>MIAALLAGTVGMIVPSQVWAQDGQAYPFDMPSQDLGDALRSIAARAGWELYAQTDDLNGKAAPALRGSLTAREAIERLLKGTNLEARFDRGAVIIRGRATARAALSTPPDGDDIVVTGTRIRRSEPVNSVVTASRSEIEKSGQSNLGEFIRSLPQNFGGGQNPGIVGGGVQGGSENVGATSALNLRGLGPDATLTLINGHRVAYDGAAQGVDISAIPLAALERIEIVPDGASALYGSDAVGGVANVILRKDFEGAVTSARIGGATDGGAFTEQYDLVTGSKWESGGFMLAGGFNRSTAVTAAQRSYTQALDGSSTLIPYQKQYSAVFNGHQTLSPNFEFGLDAQYSRRESSFANPTTATSDARTNGNIYFPRVTSYSISPVINALVGADWKVSLTGIYGRSLTNAPGNAYAAGTLASTSNVFYDNRLYTVELRGDGTIFSLPGGNVGLAVGGGYRGFSLRSKSAIAFGATTINLLNINHRENVEYAFGEISVPIFGQGNRQPFFDMLQLSAAVRYERYEGLADVASPKLGVVYRPTPSVTIKGSWGKSFKAPTFYQRYKVYQALLIGAADLGQDGVIGDKVLLYLAGGNPDLKPERASTWTVSAAFAPTSVPGLRFEANYYNIKYRNRVVNPLTSTVGLFSSSTYSSLITYFPSAALLDQLIVPAAGAFGLQNFTGQPYDPATVYAVVDARAQNTAYQAIQGIDLSARYAFDLAAGGALDLNAAGSYIDSNRRLLAGQPTTPTAGVIFYPPHWRARGGATFEQGNVTISGFLNYVGGVTDNRQQPHLRISSFVSTDLVAKVSGTDGIFRGADLTLAVSNLFNRKPETIRTSSLIDPPYDSTNYPALGRVISATITKRW</sequence>
<evidence type="ECO:0000313" key="15">
    <source>
        <dbReference type="Proteomes" id="UP000015531"/>
    </source>
</evidence>
<dbReference type="Proteomes" id="UP000015531">
    <property type="component" value="Unassembled WGS sequence"/>
</dbReference>
<keyword evidence="4" id="KW-0406">Ion transport</keyword>
<comment type="similarity">
    <text evidence="10 11">Belongs to the TonB-dependent receptor family.</text>
</comment>
<keyword evidence="2 10" id="KW-0813">Transport</keyword>
<dbReference type="Gene3D" id="3.55.50.30">
    <property type="match status" value="1"/>
</dbReference>
<accession>T0IP24</accession>
<dbReference type="InterPro" id="IPR011662">
    <property type="entry name" value="Secretin/TonB_short_N"/>
</dbReference>
<feature type="chain" id="PRO_5004577418" description="Secretin/TonB short N-terminal domain-containing protein" evidence="12">
    <location>
        <begin position="21"/>
        <end position="858"/>
    </location>
</feature>
<evidence type="ECO:0000256" key="2">
    <source>
        <dbReference type="ARBA" id="ARBA00022448"/>
    </source>
</evidence>
<dbReference type="Pfam" id="PF07660">
    <property type="entry name" value="STN"/>
    <property type="match status" value="1"/>
</dbReference>
<dbReference type="Gene3D" id="2.40.170.20">
    <property type="entry name" value="TonB-dependent receptor, beta-barrel domain"/>
    <property type="match status" value="1"/>
</dbReference>
<dbReference type="InterPro" id="IPR012910">
    <property type="entry name" value="Plug_dom"/>
</dbReference>
<dbReference type="Pfam" id="PF00593">
    <property type="entry name" value="TonB_dep_Rec_b-barrel"/>
    <property type="match status" value="1"/>
</dbReference>
<dbReference type="InterPro" id="IPR037066">
    <property type="entry name" value="Plug_dom_sf"/>
</dbReference>
<dbReference type="SMART" id="SM00965">
    <property type="entry name" value="STN"/>
    <property type="match status" value="1"/>
</dbReference>
<comment type="subcellular location">
    <subcellularLocation>
        <location evidence="1 10">Cell outer membrane</location>
        <topology evidence="1 10">Multi-pass membrane protein</topology>
    </subcellularLocation>
</comment>
<dbReference type="Gene3D" id="2.170.130.10">
    <property type="entry name" value="TonB-dependent receptor, plug domain"/>
    <property type="match status" value="1"/>
</dbReference>
<protein>
    <recommendedName>
        <fullName evidence="13">Secretin/TonB short N-terminal domain-containing protein</fullName>
    </recommendedName>
</protein>
<dbReference type="PANTHER" id="PTHR47234:SF3">
    <property type="entry name" value="SECRETIN_TONB SHORT N-TERMINAL DOMAIN-CONTAINING PROTEIN"/>
    <property type="match status" value="1"/>
</dbReference>
<keyword evidence="12" id="KW-0732">Signal</keyword>
<evidence type="ECO:0000256" key="4">
    <source>
        <dbReference type="ARBA" id="ARBA00022496"/>
    </source>
</evidence>
<dbReference type="PROSITE" id="PS52016">
    <property type="entry name" value="TONB_DEPENDENT_REC_3"/>
    <property type="match status" value="1"/>
</dbReference>
<evidence type="ECO:0000256" key="7">
    <source>
        <dbReference type="ARBA" id="ARBA00023077"/>
    </source>
</evidence>
<evidence type="ECO:0000256" key="6">
    <source>
        <dbReference type="ARBA" id="ARBA00023004"/>
    </source>
</evidence>
<dbReference type="GO" id="GO:0006826">
    <property type="term" value="P:iron ion transport"/>
    <property type="evidence" value="ECO:0007669"/>
    <property type="project" value="UniProtKB-KW"/>
</dbReference>
<keyword evidence="9 10" id="KW-0998">Cell outer membrane</keyword>
<dbReference type="EMBL" id="ATDP01000107">
    <property type="protein sequence ID" value="EQB11379.1"/>
    <property type="molecule type" value="Genomic_DNA"/>
</dbReference>
<organism evidence="14 15">
    <name type="scientific">Sphingobium lactosutens DS20</name>
    <dbReference type="NCBI Taxonomy" id="1331060"/>
    <lineage>
        <taxon>Bacteria</taxon>
        <taxon>Pseudomonadati</taxon>
        <taxon>Pseudomonadota</taxon>
        <taxon>Alphaproteobacteria</taxon>
        <taxon>Sphingomonadales</taxon>
        <taxon>Sphingomonadaceae</taxon>
        <taxon>Sphingobium</taxon>
    </lineage>
</organism>
<keyword evidence="15" id="KW-1185">Reference proteome</keyword>
<keyword evidence="4" id="KW-0410">Iron transport</keyword>
<keyword evidence="3 10" id="KW-1134">Transmembrane beta strand</keyword>
<dbReference type="SUPFAM" id="SSF56935">
    <property type="entry name" value="Porins"/>
    <property type="match status" value="1"/>
</dbReference>
<keyword evidence="6" id="KW-0408">Iron</keyword>
<comment type="caution">
    <text evidence="14">The sequence shown here is derived from an EMBL/GenBank/DDBJ whole genome shotgun (WGS) entry which is preliminary data.</text>
</comment>
<dbReference type="eggNOG" id="COG4771">
    <property type="taxonomic scope" value="Bacteria"/>
</dbReference>
<gene>
    <name evidence="14" type="ORF">RLDS_23540</name>
</gene>
<dbReference type="AlphaFoldDB" id="T0IP24"/>
<dbReference type="GO" id="GO:0009279">
    <property type="term" value="C:cell outer membrane"/>
    <property type="evidence" value="ECO:0007669"/>
    <property type="project" value="UniProtKB-SubCell"/>
</dbReference>
<dbReference type="PANTHER" id="PTHR47234">
    <property type="match status" value="1"/>
</dbReference>
<feature type="domain" description="Secretin/TonB short N-terminal" evidence="13">
    <location>
        <begin position="48"/>
        <end position="98"/>
    </location>
</feature>
<keyword evidence="8 10" id="KW-0472">Membrane</keyword>
<dbReference type="CDD" id="cd01347">
    <property type="entry name" value="ligand_gated_channel"/>
    <property type="match status" value="1"/>
</dbReference>
<proteinExistence type="inferred from homology"/>
<name>T0IP24_9SPHN</name>
<dbReference type="Pfam" id="PF07715">
    <property type="entry name" value="Plug"/>
    <property type="match status" value="1"/>
</dbReference>
<evidence type="ECO:0000313" key="14">
    <source>
        <dbReference type="EMBL" id="EQB11379.1"/>
    </source>
</evidence>
<keyword evidence="5 10" id="KW-0812">Transmembrane</keyword>
<dbReference type="PATRIC" id="fig|1331060.3.peg.4562"/>
<dbReference type="InterPro" id="IPR036942">
    <property type="entry name" value="Beta-barrel_TonB_sf"/>
</dbReference>
<dbReference type="InterPro" id="IPR000531">
    <property type="entry name" value="Beta-barrel_TonB"/>
</dbReference>
<evidence type="ECO:0000259" key="13">
    <source>
        <dbReference type="SMART" id="SM00965"/>
    </source>
</evidence>
<evidence type="ECO:0000256" key="9">
    <source>
        <dbReference type="ARBA" id="ARBA00023237"/>
    </source>
</evidence>
<evidence type="ECO:0000256" key="11">
    <source>
        <dbReference type="RuleBase" id="RU003357"/>
    </source>
</evidence>
<evidence type="ECO:0000256" key="8">
    <source>
        <dbReference type="ARBA" id="ARBA00023136"/>
    </source>
</evidence>